<protein>
    <recommendedName>
        <fullName evidence="3">F-box domain-containing protein</fullName>
    </recommendedName>
</protein>
<dbReference type="OrthoDB" id="3797121at2759"/>
<evidence type="ECO:0000313" key="1">
    <source>
        <dbReference type="EMBL" id="KAF1842236.1"/>
    </source>
</evidence>
<proteinExistence type="predicted"/>
<evidence type="ECO:0000313" key="2">
    <source>
        <dbReference type="Proteomes" id="UP000800039"/>
    </source>
</evidence>
<organism evidence="1 2">
    <name type="scientific">Cucurbitaria berberidis CBS 394.84</name>
    <dbReference type="NCBI Taxonomy" id="1168544"/>
    <lineage>
        <taxon>Eukaryota</taxon>
        <taxon>Fungi</taxon>
        <taxon>Dikarya</taxon>
        <taxon>Ascomycota</taxon>
        <taxon>Pezizomycotina</taxon>
        <taxon>Dothideomycetes</taxon>
        <taxon>Pleosporomycetidae</taxon>
        <taxon>Pleosporales</taxon>
        <taxon>Pleosporineae</taxon>
        <taxon>Cucurbitariaceae</taxon>
        <taxon>Cucurbitaria</taxon>
    </lineage>
</organism>
<gene>
    <name evidence="1" type="ORF">K460DRAFT_370225</name>
</gene>
<accession>A0A9P4GAZ2</accession>
<reference evidence="1" key="1">
    <citation type="submission" date="2020-01" db="EMBL/GenBank/DDBJ databases">
        <authorList>
            <consortium name="DOE Joint Genome Institute"/>
            <person name="Haridas S."/>
            <person name="Albert R."/>
            <person name="Binder M."/>
            <person name="Bloem J."/>
            <person name="Labutti K."/>
            <person name="Salamov A."/>
            <person name="Andreopoulos B."/>
            <person name="Baker S.E."/>
            <person name="Barry K."/>
            <person name="Bills G."/>
            <person name="Bluhm B.H."/>
            <person name="Cannon C."/>
            <person name="Castanera R."/>
            <person name="Culley D.E."/>
            <person name="Daum C."/>
            <person name="Ezra D."/>
            <person name="Gonzalez J.B."/>
            <person name="Henrissat B."/>
            <person name="Kuo A."/>
            <person name="Liang C."/>
            <person name="Lipzen A."/>
            <person name="Lutzoni F."/>
            <person name="Magnuson J."/>
            <person name="Mondo S."/>
            <person name="Nolan M."/>
            <person name="Ohm R."/>
            <person name="Pangilinan J."/>
            <person name="Park H.-J."/>
            <person name="Ramirez L."/>
            <person name="Alfaro M."/>
            <person name="Sun H."/>
            <person name="Tritt A."/>
            <person name="Yoshinaga Y."/>
            <person name="Zwiers L.-H."/>
            <person name="Turgeon B.G."/>
            <person name="Goodwin S.B."/>
            <person name="Spatafora J.W."/>
            <person name="Crous P.W."/>
            <person name="Grigoriev I.V."/>
        </authorList>
    </citation>
    <scope>NUCLEOTIDE SEQUENCE</scope>
    <source>
        <strain evidence="1">CBS 394.84</strain>
    </source>
</reference>
<dbReference type="EMBL" id="ML976618">
    <property type="protein sequence ID" value="KAF1842236.1"/>
    <property type="molecule type" value="Genomic_DNA"/>
</dbReference>
<evidence type="ECO:0008006" key="3">
    <source>
        <dbReference type="Google" id="ProtNLM"/>
    </source>
</evidence>
<dbReference type="Proteomes" id="UP000800039">
    <property type="component" value="Unassembled WGS sequence"/>
</dbReference>
<sequence length="239" mass="27468">MLNLELRNQVYSYLLEDLQTSLNVIDYYEVTTSKRDRLLNFLALTRVSRQIRGELLPLLVESQVIRVHLRHVPAFSNSILCHHIFDLGISIEIPLKIDIILDMFPNSVTKMDADMASLLRLVVTRPKLHLAFTTTLRGRWRDKKIPGASENRVQELNRIFSLEHRDAWKSALDSSIARVELSEVSEGEFLGEFDLCLREGSEVPPLHDLGFRVQSLDAEGRVPRGNGPFLDRNWIRVVI</sequence>
<dbReference type="RefSeq" id="XP_040784799.1">
    <property type="nucleotide sequence ID" value="XM_040934113.1"/>
</dbReference>
<name>A0A9P4GAZ2_9PLEO</name>
<comment type="caution">
    <text evidence="1">The sequence shown here is derived from an EMBL/GenBank/DDBJ whole genome shotgun (WGS) entry which is preliminary data.</text>
</comment>
<dbReference type="AlphaFoldDB" id="A0A9P4GAZ2"/>
<dbReference type="GeneID" id="63851364"/>
<keyword evidence="2" id="KW-1185">Reference proteome</keyword>